<proteinExistence type="predicted"/>
<dbReference type="Gene3D" id="1.10.555.10">
    <property type="entry name" value="Rho GTPase activation protein"/>
    <property type="match status" value="1"/>
</dbReference>
<dbReference type="PANTHER" id="PTHR15670">
    <property type="entry name" value="RHO GTPASE ACTIVATING PROTEIN 11A"/>
    <property type="match status" value="1"/>
</dbReference>
<dbReference type="Proteomes" id="UP000887013">
    <property type="component" value="Unassembled WGS sequence"/>
</dbReference>
<dbReference type="GO" id="GO:0007165">
    <property type="term" value="P:signal transduction"/>
    <property type="evidence" value="ECO:0007669"/>
    <property type="project" value="InterPro"/>
</dbReference>
<dbReference type="SUPFAM" id="SSF48350">
    <property type="entry name" value="GTPase activation domain, GAP"/>
    <property type="match status" value="1"/>
</dbReference>
<feature type="compositionally biased region" description="Basic and acidic residues" evidence="1">
    <location>
        <begin position="848"/>
        <end position="858"/>
    </location>
</feature>
<dbReference type="GO" id="GO:0005096">
    <property type="term" value="F:GTPase activator activity"/>
    <property type="evidence" value="ECO:0007669"/>
    <property type="project" value="TreeGrafter"/>
</dbReference>
<protein>
    <submittedName>
        <fullName evidence="3">Rho GTPase-activating protein 11A</fullName>
    </submittedName>
</protein>
<evidence type="ECO:0000313" key="4">
    <source>
        <dbReference type="Proteomes" id="UP000887013"/>
    </source>
</evidence>
<feature type="region of interest" description="Disordered" evidence="1">
    <location>
        <begin position="554"/>
        <end position="735"/>
    </location>
</feature>
<feature type="region of interest" description="Disordered" evidence="1">
    <location>
        <begin position="413"/>
        <end position="438"/>
    </location>
</feature>
<feature type="region of interest" description="Disordered" evidence="1">
    <location>
        <begin position="257"/>
        <end position="281"/>
    </location>
</feature>
<dbReference type="Pfam" id="PF00620">
    <property type="entry name" value="RhoGAP"/>
    <property type="match status" value="1"/>
</dbReference>
<dbReference type="InterPro" id="IPR042869">
    <property type="entry name" value="ARHGAP11A/B"/>
</dbReference>
<evidence type="ECO:0000313" key="3">
    <source>
        <dbReference type="EMBL" id="GFT44877.1"/>
    </source>
</evidence>
<comment type="caution">
    <text evidence="3">The sequence shown here is derived from an EMBL/GenBank/DDBJ whole genome shotgun (WGS) entry which is preliminary data.</text>
</comment>
<name>A0A8X6P3J0_NEPPI</name>
<dbReference type="PANTHER" id="PTHR15670:SF4">
    <property type="entry name" value="RHO GTPASE-ACTIVATING PROTEIN 11A"/>
    <property type="match status" value="1"/>
</dbReference>
<dbReference type="InterPro" id="IPR008936">
    <property type="entry name" value="Rho_GTPase_activation_prot"/>
</dbReference>
<accession>A0A8X6P3J0</accession>
<dbReference type="PROSITE" id="PS50238">
    <property type="entry name" value="RHOGAP"/>
    <property type="match status" value="1"/>
</dbReference>
<evidence type="ECO:0000256" key="1">
    <source>
        <dbReference type="SAM" id="MobiDB-lite"/>
    </source>
</evidence>
<feature type="domain" description="Rho-GAP" evidence="2">
    <location>
        <begin position="52"/>
        <end position="239"/>
    </location>
</feature>
<gene>
    <name evidence="3" type="primary">ARHGAP11A</name>
    <name evidence="3" type="ORF">NPIL_42432</name>
</gene>
<keyword evidence="4" id="KW-1185">Reference proteome</keyword>
<feature type="compositionally biased region" description="Low complexity" evidence="1">
    <location>
        <begin position="422"/>
        <end position="433"/>
    </location>
</feature>
<reference evidence="3" key="1">
    <citation type="submission" date="2020-08" db="EMBL/GenBank/DDBJ databases">
        <title>Multicomponent nature underlies the extraordinary mechanical properties of spider dragline silk.</title>
        <authorList>
            <person name="Kono N."/>
            <person name="Nakamura H."/>
            <person name="Mori M."/>
            <person name="Yoshida Y."/>
            <person name="Ohtoshi R."/>
            <person name="Malay A.D."/>
            <person name="Moran D.A.P."/>
            <person name="Tomita M."/>
            <person name="Numata K."/>
            <person name="Arakawa K."/>
        </authorList>
    </citation>
    <scope>NUCLEOTIDE SEQUENCE</scope>
</reference>
<feature type="compositionally biased region" description="Polar residues" evidence="1">
    <location>
        <begin position="689"/>
        <end position="702"/>
    </location>
</feature>
<feature type="region of interest" description="Disordered" evidence="1">
    <location>
        <begin position="1205"/>
        <end position="1229"/>
    </location>
</feature>
<dbReference type="SMART" id="SM00324">
    <property type="entry name" value="RhoGAP"/>
    <property type="match status" value="1"/>
</dbReference>
<dbReference type="EMBL" id="BMAW01064378">
    <property type="protein sequence ID" value="GFT44877.1"/>
    <property type="molecule type" value="Genomic_DNA"/>
</dbReference>
<evidence type="ECO:0000259" key="2">
    <source>
        <dbReference type="PROSITE" id="PS50238"/>
    </source>
</evidence>
<feature type="region of interest" description="Disordered" evidence="1">
    <location>
        <begin position="874"/>
        <end position="898"/>
    </location>
</feature>
<feature type="compositionally biased region" description="Basic and acidic residues" evidence="1">
    <location>
        <begin position="572"/>
        <end position="584"/>
    </location>
</feature>
<feature type="compositionally biased region" description="Basic and acidic residues" evidence="1">
    <location>
        <begin position="821"/>
        <end position="840"/>
    </location>
</feature>
<feature type="compositionally biased region" description="Low complexity" evidence="1">
    <location>
        <begin position="883"/>
        <end position="897"/>
    </location>
</feature>
<feature type="compositionally biased region" description="Basic residues" evidence="1">
    <location>
        <begin position="623"/>
        <end position="633"/>
    </location>
</feature>
<feature type="compositionally biased region" description="Basic residues" evidence="1">
    <location>
        <begin position="709"/>
        <end position="720"/>
    </location>
</feature>
<feature type="compositionally biased region" description="Basic and acidic residues" evidence="1">
    <location>
        <begin position="660"/>
        <end position="676"/>
    </location>
</feature>
<feature type="region of interest" description="Disordered" evidence="1">
    <location>
        <begin position="316"/>
        <end position="369"/>
    </location>
</feature>
<organism evidence="3 4">
    <name type="scientific">Nephila pilipes</name>
    <name type="common">Giant wood spider</name>
    <name type="synonym">Nephila maculata</name>
    <dbReference type="NCBI Taxonomy" id="299642"/>
    <lineage>
        <taxon>Eukaryota</taxon>
        <taxon>Metazoa</taxon>
        <taxon>Ecdysozoa</taxon>
        <taxon>Arthropoda</taxon>
        <taxon>Chelicerata</taxon>
        <taxon>Arachnida</taxon>
        <taxon>Araneae</taxon>
        <taxon>Araneomorphae</taxon>
        <taxon>Entelegynae</taxon>
        <taxon>Araneoidea</taxon>
        <taxon>Nephilidae</taxon>
        <taxon>Nephila</taxon>
    </lineage>
</organism>
<feature type="region of interest" description="Disordered" evidence="1">
    <location>
        <begin position="1042"/>
        <end position="1072"/>
    </location>
</feature>
<feature type="region of interest" description="Disordered" evidence="1">
    <location>
        <begin position="814"/>
        <end position="858"/>
    </location>
</feature>
<dbReference type="InterPro" id="IPR000198">
    <property type="entry name" value="RhoGAP_dom"/>
</dbReference>
<feature type="compositionally biased region" description="Low complexity" evidence="1">
    <location>
        <begin position="589"/>
        <end position="611"/>
    </location>
</feature>
<dbReference type="OrthoDB" id="410651at2759"/>
<sequence length="1287" mass="143918">MKYFEDKDDLYSTVFAELKNIGVKVPKVKKFKSNISKQEKTLQQPKSKIFGVSLGEQEWTSDFDYLLPKFIASSTTYLQNFTKEVGIFRKAGSKARQRELRLRLEKGEVLDGSEPNDVAALLKQWLRELPEPLIPQYMYDLFVRCQQLDNIENRITASLLACLLLPPDHLHTFKYLMCFLAEFAASSDINKMGSHNLALIMAPNIFILNTNAVDKSSSNLVQIHACIIQLLIENAMKIGDVSEFASFQQSALEGKSCSELDSSGDVLDSSPYKGRKKQKGGHVQDLFSGIRKLVGQNAAPGNSLKTPEKFWNTLSSAPRSASKRKADPDLQSLSPLKKQVKSVNDQDEVFQSATPKDKGNRNFGTIGRSGGHIRKKSFGLLRKKERKRQKSVNGNSQPVVSVNVIGPENYNAESENNVPIKSTHSSVDSTSSVFENNSGKLSKSESIKKCASDCYLTPKVRVQRLSLPSPQDFQTKLEMSPYYLRPSKVGKENVKSPTQNHESLQLAKRDTLKVVEQVKQKNLPQMHEMQIDTEITLINQACINEAFEDTNISTKSSAQKELPPYCSVQESENDKTDYYEKVGDNTRASLSNLNLKSKTSNSKISNENSKNTELPTPSDSRIKRSSTKASKKSPNKERLSQKGLSRQEAFIIKSKNQIKSHSDQLENTENKTEKINKKIHVHKAIGIETGTSPLRKSQSVTLDSTDKNKVKKKITRKTSRKGSIVRGKPNSIKSGLRSELRGSESLLITSDFCENKNTVPSCRSRESCIVDTSETISVNNISDPKDISLNLKFENFTLSSPAGTSDNLMDFINNMFSQDNSPKEKSDDFPKNRNKSEKRLSVQSKSSRSSDSKIPRLRNSLEVERINSSFETISEPKRKVSKSRGSNSSDSSRSSSKIPVKCKENSFDISSLQVSINDSCFKTPDKSVFVSPNSINWMSGSKFLGIDSPQDDVYNKRESIALILKNNPGHVQAKVSMYDTRIRDSVFCTRSVPTFSTPFENSDCKNTLKSSEKNHSGLQKSHGKLYESNSYDTASKINCGRTRGKCRRSPRLPPPKFDITESIAPSTPNISHPFKESANVSLKLNESLSSKNISIENEKSILKQSVNIHLSKENINLSGLNVSQASVNASLKDENILKRSPGENGNHPLKEVTNISFGLNESHNSLNNSSIKDESFILKQLSTNNVNLMKAQNLKRNSFSFNSPIKRSKKVSRSESSPGRALRDKVSNRMLNSTSKSASIILERNYQNECIIPNNRVLRSCNTQSRNARSIEKFRSNVLIDEMECEF</sequence>